<comment type="caution">
    <text evidence="1">The sequence shown here is derived from an EMBL/GenBank/DDBJ whole genome shotgun (WGS) entry which is preliminary data.</text>
</comment>
<proteinExistence type="predicted"/>
<organism evidence="1 2">
    <name type="scientific">Jimgerdemannia flammicorona</name>
    <dbReference type="NCBI Taxonomy" id="994334"/>
    <lineage>
        <taxon>Eukaryota</taxon>
        <taxon>Fungi</taxon>
        <taxon>Fungi incertae sedis</taxon>
        <taxon>Mucoromycota</taxon>
        <taxon>Mucoromycotina</taxon>
        <taxon>Endogonomycetes</taxon>
        <taxon>Endogonales</taxon>
        <taxon>Endogonaceae</taxon>
        <taxon>Jimgerdemannia</taxon>
    </lineage>
</organism>
<dbReference type="AlphaFoldDB" id="A0A433QZZ6"/>
<evidence type="ECO:0000313" key="1">
    <source>
        <dbReference type="EMBL" id="RUS35357.1"/>
    </source>
</evidence>
<sequence>MVGESNGTPCMSTHVISQSSFWWLNILQLCCYHIDFATQIEQNGGLESYAVHTTNQRVCELRSGEGHRKRRRTSTVLRFDDFVTAKLDAVSQGLNLVLSERMTGLGQQGYNGDARVAADDGDLGFGAISILELGDEARSTDNIEGGHAEEALGIEDTVEFQDLGNNRDG</sequence>
<dbReference type="EMBL" id="RBNJ01000120">
    <property type="protein sequence ID" value="RUS35357.1"/>
    <property type="molecule type" value="Genomic_DNA"/>
</dbReference>
<reference evidence="1 2" key="1">
    <citation type="journal article" date="2018" name="New Phytol.">
        <title>Phylogenomics of Endogonaceae and evolution of mycorrhizas within Mucoromycota.</title>
        <authorList>
            <person name="Chang Y."/>
            <person name="Desiro A."/>
            <person name="Na H."/>
            <person name="Sandor L."/>
            <person name="Lipzen A."/>
            <person name="Clum A."/>
            <person name="Barry K."/>
            <person name="Grigoriev I.V."/>
            <person name="Martin F.M."/>
            <person name="Stajich J.E."/>
            <person name="Smith M.E."/>
            <person name="Bonito G."/>
            <person name="Spatafora J.W."/>
        </authorList>
    </citation>
    <scope>NUCLEOTIDE SEQUENCE [LARGE SCALE GENOMIC DNA]</scope>
    <source>
        <strain evidence="1 2">AD002</strain>
    </source>
</reference>
<keyword evidence="2" id="KW-1185">Reference proteome</keyword>
<protein>
    <submittedName>
        <fullName evidence="1">Uncharacterized protein</fullName>
    </submittedName>
</protein>
<evidence type="ECO:0000313" key="2">
    <source>
        <dbReference type="Proteomes" id="UP000274822"/>
    </source>
</evidence>
<gene>
    <name evidence="1" type="ORF">BC938DRAFT_471640</name>
</gene>
<accession>A0A433QZZ6</accession>
<name>A0A433QZZ6_9FUNG</name>
<dbReference type="Proteomes" id="UP000274822">
    <property type="component" value="Unassembled WGS sequence"/>
</dbReference>